<reference evidence="1 2" key="1">
    <citation type="submission" date="2018-11" db="EMBL/GenBank/DDBJ databases">
        <title>Deinococcus shelandsis sp. nov., isolated from South Shetland Islands soil of Antarctica.</title>
        <authorList>
            <person name="Tian J."/>
        </authorList>
    </citation>
    <scope>NUCLEOTIDE SEQUENCE [LARGE SCALE GENOMIC DNA]</scope>
    <source>
        <strain evidence="1 2">S14-83T</strain>
        <plasmid evidence="1 2">unnamed3</plasmid>
    </source>
</reference>
<proteinExistence type="predicted"/>
<organism evidence="1 2">
    <name type="scientific">Deinococcus psychrotolerans</name>
    <dbReference type="NCBI Taxonomy" id="2489213"/>
    <lineage>
        <taxon>Bacteria</taxon>
        <taxon>Thermotogati</taxon>
        <taxon>Deinococcota</taxon>
        <taxon>Deinococci</taxon>
        <taxon>Deinococcales</taxon>
        <taxon>Deinococcaceae</taxon>
        <taxon>Deinococcus</taxon>
    </lineage>
</organism>
<keyword evidence="1" id="KW-0614">Plasmid</keyword>
<geneLocation type="plasmid" evidence="1 2">
    <name>unnamed3</name>
</geneLocation>
<dbReference type="AlphaFoldDB" id="A0A3G8YU86"/>
<protein>
    <submittedName>
        <fullName evidence="1">Uncharacterized protein</fullName>
    </submittedName>
</protein>
<dbReference type="RefSeq" id="WP_124875540.1">
    <property type="nucleotide sequence ID" value="NZ_CP034187.1"/>
</dbReference>
<dbReference type="EMBL" id="CP034187">
    <property type="protein sequence ID" value="AZI45181.1"/>
    <property type="molecule type" value="Genomic_DNA"/>
</dbReference>
<sequence>MDDLWLPVLEIEEAYRKFVQERLPIRSNFLSHHWYPAFALPRPLTLEEGLSVRRLPHPITVAPTVGATMTMTAGEDLPHDTASFKRELPEGTFIAN</sequence>
<gene>
    <name evidence="1" type="ORF">EHF33_19915</name>
</gene>
<name>A0A3G8YU86_9DEIO</name>
<dbReference type="KEGG" id="dph:EHF33_19915"/>
<evidence type="ECO:0000313" key="1">
    <source>
        <dbReference type="EMBL" id="AZI45181.1"/>
    </source>
</evidence>
<keyword evidence="2" id="KW-1185">Reference proteome</keyword>
<accession>A0A3G8YU86</accession>
<dbReference type="Proteomes" id="UP000276417">
    <property type="component" value="Plasmid unnamed3"/>
</dbReference>
<evidence type="ECO:0000313" key="2">
    <source>
        <dbReference type="Proteomes" id="UP000276417"/>
    </source>
</evidence>